<accession>A0AAE1CPR9</accession>
<organism evidence="1 2">
    <name type="scientific">Elysia crispata</name>
    <name type="common">lettuce slug</name>
    <dbReference type="NCBI Taxonomy" id="231223"/>
    <lineage>
        <taxon>Eukaryota</taxon>
        <taxon>Metazoa</taxon>
        <taxon>Spiralia</taxon>
        <taxon>Lophotrochozoa</taxon>
        <taxon>Mollusca</taxon>
        <taxon>Gastropoda</taxon>
        <taxon>Heterobranchia</taxon>
        <taxon>Euthyneura</taxon>
        <taxon>Panpulmonata</taxon>
        <taxon>Sacoglossa</taxon>
        <taxon>Placobranchoidea</taxon>
        <taxon>Plakobranchidae</taxon>
        <taxon>Elysia</taxon>
    </lineage>
</organism>
<protein>
    <submittedName>
        <fullName evidence="1">Uncharacterized protein</fullName>
    </submittedName>
</protein>
<dbReference type="AlphaFoldDB" id="A0AAE1CPR9"/>
<keyword evidence="2" id="KW-1185">Reference proteome</keyword>
<feature type="non-terminal residue" evidence="1">
    <location>
        <position position="1"/>
    </location>
</feature>
<dbReference type="EMBL" id="JAWDGP010007296">
    <property type="protein sequence ID" value="KAK3726581.1"/>
    <property type="molecule type" value="Genomic_DNA"/>
</dbReference>
<gene>
    <name evidence="1" type="ORF">RRG08_041814</name>
</gene>
<name>A0AAE1CPR9_9GAST</name>
<dbReference type="Proteomes" id="UP001283361">
    <property type="component" value="Unassembled WGS sequence"/>
</dbReference>
<evidence type="ECO:0000313" key="2">
    <source>
        <dbReference type="Proteomes" id="UP001283361"/>
    </source>
</evidence>
<proteinExistence type="predicted"/>
<sequence length="309" mass="34594">ETCRHIEVGAYNLYMNKNGAFHYISHNIIFYLKAVSLGVGKKKEFLDGAYHVYDKNPYAFATENMHGDLPLIYVDFARRGKKGMDLKVPRSNAVKAARNFRFIRPADIIIKFPSLAVQEQIYEITIDVQRKGNKQIVVKSSCLLLSMPISASEITALIIRSENNLNMRVSLSPTNDLEPFNNTEFETALEIPFSGIQPETIAQQNLARDPYTIFLPKLTKAGSENKDNMLPVPGVDAEGSISKSNFDLSMAEGLSSEFRKRSDDDEGLLNVTMDARSSSRSPADTQSISPSMVQMLRLVQVKTLFRTSI</sequence>
<evidence type="ECO:0000313" key="1">
    <source>
        <dbReference type="EMBL" id="KAK3726581.1"/>
    </source>
</evidence>
<comment type="caution">
    <text evidence="1">The sequence shown here is derived from an EMBL/GenBank/DDBJ whole genome shotgun (WGS) entry which is preliminary data.</text>
</comment>
<reference evidence="1" key="1">
    <citation type="journal article" date="2023" name="G3 (Bethesda)">
        <title>A reference genome for the long-term kleptoplast-retaining sea slug Elysia crispata morphotype clarki.</title>
        <authorList>
            <person name="Eastman K.E."/>
            <person name="Pendleton A.L."/>
            <person name="Shaikh M.A."/>
            <person name="Suttiyut T."/>
            <person name="Ogas R."/>
            <person name="Tomko P."/>
            <person name="Gavelis G."/>
            <person name="Widhalm J.R."/>
            <person name="Wisecaver J.H."/>
        </authorList>
    </citation>
    <scope>NUCLEOTIDE SEQUENCE</scope>
    <source>
        <strain evidence="1">ECLA1</strain>
    </source>
</reference>